<protein>
    <recommendedName>
        <fullName evidence="1">IraD/Gp25-like domain-containing protein</fullName>
    </recommendedName>
</protein>
<dbReference type="EMBL" id="LUUL01000062">
    <property type="protein sequence ID" value="OAI27739.1"/>
    <property type="molecule type" value="Genomic_DNA"/>
</dbReference>
<evidence type="ECO:0000313" key="3">
    <source>
        <dbReference type="Proteomes" id="UP000077734"/>
    </source>
</evidence>
<accession>A0A291IN73</accession>
<keyword evidence="3" id="KW-1185">Reference proteome</keyword>
<evidence type="ECO:0000313" key="2">
    <source>
        <dbReference type="EMBL" id="OAI27739.1"/>
    </source>
</evidence>
<reference evidence="2 3" key="1">
    <citation type="submission" date="2016-03" db="EMBL/GenBank/DDBJ databases">
        <authorList>
            <person name="Heylen K."/>
            <person name="De Vos P."/>
            <person name="Vekeman B."/>
        </authorList>
    </citation>
    <scope>NUCLEOTIDE SEQUENCE [LARGE SCALE GENOMIC DNA]</scope>
    <source>
        <strain evidence="2 3">R-49807</strain>
    </source>
</reference>
<feature type="domain" description="IraD/Gp25-like" evidence="1">
    <location>
        <begin position="40"/>
        <end position="127"/>
    </location>
</feature>
<sequence length="142" mass="15918">MSSLARYRAWSFAHPDFQPADQPAGLEIAAGGGVRMVSEDLSVRQAILLLLTTIPGERVMRPDYGCSLDKLAFMPNDATTHGLAIHFVRQALERWERRIEILKLDAGSNPDDPTRIDIVLDYRVRRTLGRDRLLFGYPLVAG</sequence>
<dbReference type="RefSeq" id="WP_064026091.1">
    <property type="nucleotide sequence ID" value="NZ_CP023669.1"/>
</dbReference>
<dbReference type="AlphaFoldDB" id="A0A291IN73"/>
<name>A0A291IN73_9GAMM</name>
<gene>
    <name evidence="2" type="ORF">A1356_08550</name>
</gene>
<proteinExistence type="predicted"/>
<dbReference type="KEGG" id="mko:MKLM6_3526"/>
<comment type="caution">
    <text evidence="2">The sequence shown here is derived from an EMBL/GenBank/DDBJ whole genome shotgun (WGS) entry which is preliminary data.</text>
</comment>
<evidence type="ECO:0000259" key="1">
    <source>
        <dbReference type="Pfam" id="PF04965"/>
    </source>
</evidence>
<dbReference type="Gene3D" id="3.10.450.40">
    <property type="match status" value="1"/>
</dbReference>
<dbReference type="Proteomes" id="UP000077734">
    <property type="component" value="Unassembled WGS sequence"/>
</dbReference>
<dbReference type="SUPFAM" id="SSF160719">
    <property type="entry name" value="gpW/gp25-like"/>
    <property type="match status" value="1"/>
</dbReference>
<dbReference type="Pfam" id="PF04965">
    <property type="entry name" value="GPW_gp25"/>
    <property type="match status" value="1"/>
</dbReference>
<dbReference type="InterPro" id="IPR007048">
    <property type="entry name" value="IraD/Gp25-like"/>
</dbReference>
<organism evidence="2 3">
    <name type="scientific">Methylomonas koyamae</name>
    <dbReference type="NCBI Taxonomy" id="702114"/>
    <lineage>
        <taxon>Bacteria</taxon>
        <taxon>Pseudomonadati</taxon>
        <taxon>Pseudomonadota</taxon>
        <taxon>Gammaproteobacteria</taxon>
        <taxon>Methylococcales</taxon>
        <taxon>Methylococcaceae</taxon>
        <taxon>Methylomonas</taxon>
    </lineage>
</organism>